<dbReference type="PANTHER" id="PTHR11439:SF495">
    <property type="entry name" value="REVERSE TRANSCRIPTASE, RNA-DEPENDENT DNA POLYMERASE-RELATED"/>
    <property type="match status" value="1"/>
</dbReference>
<dbReference type="SUPFAM" id="SSF53098">
    <property type="entry name" value="Ribonuclease H-like"/>
    <property type="match status" value="1"/>
</dbReference>
<accession>A0A6L2LI40</accession>
<dbReference type="Pfam" id="PF07727">
    <property type="entry name" value="RVT_2"/>
    <property type="match status" value="1"/>
</dbReference>
<dbReference type="Pfam" id="PF25597">
    <property type="entry name" value="SH3_retrovirus"/>
    <property type="match status" value="1"/>
</dbReference>
<feature type="domain" description="Retroviral polymerase SH3-like" evidence="3">
    <location>
        <begin position="163"/>
        <end position="221"/>
    </location>
</feature>
<dbReference type="GO" id="GO:0003676">
    <property type="term" value="F:nucleic acid binding"/>
    <property type="evidence" value="ECO:0007669"/>
    <property type="project" value="InterPro"/>
</dbReference>
<feature type="region of interest" description="Disordered" evidence="1">
    <location>
        <begin position="681"/>
        <end position="712"/>
    </location>
</feature>
<dbReference type="InterPro" id="IPR057670">
    <property type="entry name" value="SH3_retrovirus"/>
</dbReference>
<dbReference type="InterPro" id="IPR036397">
    <property type="entry name" value="RNaseH_sf"/>
</dbReference>
<feature type="compositionally biased region" description="Basic and acidic residues" evidence="1">
    <location>
        <begin position="684"/>
        <end position="712"/>
    </location>
</feature>
<organism evidence="4">
    <name type="scientific">Tanacetum cinerariifolium</name>
    <name type="common">Dalmatian daisy</name>
    <name type="synonym">Chrysanthemum cinerariifolium</name>
    <dbReference type="NCBI Taxonomy" id="118510"/>
    <lineage>
        <taxon>Eukaryota</taxon>
        <taxon>Viridiplantae</taxon>
        <taxon>Streptophyta</taxon>
        <taxon>Embryophyta</taxon>
        <taxon>Tracheophyta</taxon>
        <taxon>Spermatophyta</taxon>
        <taxon>Magnoliopsida</taxon>
        <taxon>eudicotyledons</taxon>
        <taxon>Gunneridae</taxon>
        <taxon>Pentapetalae</taxon>
        <taxon>asterids</taxon>
        <taxon>campanulids</taxon>
        <taxon>Asterales</taxon>
        <taxon>Asteraceae</taxon>
        <taxon>Asteroideae</taxon>
        <taxon>Anthemideae</taxon>
        <taxon>Anthemidinae</taxon>
        <taxon>Tanacetum</taxon>
    </lineage>
</organism>
<dbReference type="InterPro" id="IPR012337">
    <property type="entry name" value="RNaseH-like_sf"/>
</dbReference>
<dbReference type="Gene3D" id="3.30.420.10">
    <property type="entry name" value="Ribonuclease H-like superfamily/Ribonuclease H"/>
    <property type="match status" value="1"/>
</dbReference>
<dbReference type="PANTHER" id="PTHR11439">
    <property type="entry name" value="GAG-POL-RELATED RETROTRANSPOSON"/>
    <property type="match status" value="1"/>
</dbReference>
<protein>
    <submittedName>
        <fullName evidence="4">Retrovirus-related Pol polyprotein from transposon TNT 1-94</fullName>
    </submittedName>
</protein>
<comment type="caution">
    <text evidence="4">The sequence shown here is derived from an EMBL/GenBank/DDBJ whole genome shotgun (WGS) entry which is preliminary data.</text>
</comment>
<reference evidence="4" key="1">
    <citation type="journal article" date="2019" name="Sci. Rep.">
        <title>Draft genome of Tanacetum cinerariifolium, the natural source of mosquito coil.</title>
        <authorList>
            <person name="Yamashiro T."/>
            <person name="Shiraishi A."/>
            <person name="Satake H."/>
            <person name="Nakayama K."/>
        </authorList>
    </citation>
    <scope>NUCLEOTIDE SEQUENCE</scope>
</reference>
<dbReference type="InterPro" id="IPR013103">
    <property type="entry name" value="RVT_2"/>
</dbReference>
<dbReference type="EMBL" id="BKCJ010004378">
    <property type="protein sequence ID" value="GEU60687.1"/>
    <property type="molecule type" value="Genomic_DNA"/>
</dbReference>
<feature type="domain" description="Reverse transcriptase Ty1/copia-type" evidence="2">
    <location>
        <begin position="377"/>
        <end position="471"/>
    </location>
</feature>
<evidence type="ECO:0000259" key="3">
    <source>
        <dbReference type="Pfam" id="PF25597"/>
    </source>
</evidence>
<evidence type="ECO:0000259" key="2">
    <source>
        <dbReference type="Pfam" id="PF07727"/>
    </source>
</evidence>
<evidence type="ECO:0000256" key="1">
    <source>
        <dbReference type="SAM" id="MobiDB-lite"/>
    </source>
</evidence>
<gene>
    <name evidence="4" type="ORF">Tci_032665</name>
</gene>
<proteinExistence type="predicted"/>
<dbReference type="CDD" id="cd09272">
    <property type="entry name" value="RNase_HI_RT_Ty1"/>
    <property type="match status" value="1"/>
</dbReference>
<sequence>MTSFDKIAHSNVKRPFERKPTAKNKVWSLTVRPKIPTIGLKVPTAKPTGAADKGNKGKAVKASAHWIWKPKKNSSGQGLNFNGVSVTFKKYHYIDTQGRLKKGIKREFSNARTPQQNDVAERRNRTLIEAARTMVLVIKPHNNTPYELFNERSPAIGFLRPFRCYVMILNTLDHLGKFDAKGDEGYFIGYSLSSKAFRVFNKRSKKIKENLHVDFLENKSIEKGTGLDWFFDIDTLTNFMNYVSVVVAGTSSTNISGRIKLSRATILGNVMSFENKLEDFFKDTSNAVSLNEVEANLSNMETAIQTKDVDEQSFIAMIHQKTNPDLIKYCLVSCFLSQEEPKKIVNALKDPSWVEAMQQELLQFKIQNVWVLVDYPSREEGIDYKEVFTPLAWIEAIRLFFVYASYMGFTVYQMDVKSAFLYGTSDEEVYVMQPPGFQDLDFPHRVYKVKKAMYELHQAPRAWYGTLSKSMIRSLMYITASRPDIMFVICACARHQVTPKECHLHAIKRIFRYLKGNPKLGLWYPKESPFDLVAYSDSDYGGANQDRKSTTGGCQFLGRRLISWQCKKHIIVATSTTEAEYVAATSGCGQVLWIQNKLLDYGDPVVNMCLNFLHGSDSEQRTYEFMHIYLASINETAFLTGDVSYEEAFPTDTSLDAGQHKENIAKTFAMPQEALPRVTSLGGDEGRGCSKHEGMDQGEDLLDRNKSADKGSDSIDEMSHVLGSLEAATILASGGLRLVFTTASLSVVTASIGVSPVVATTSGSFPTAVIFTTASVATPTTRVTRSSRGVVIGSSSLISANIPSISKKDKGKGKITEPEQPSKEKVLEQMSVQLARDLEAKFSQEDLIIREQAKRESKIARIHAEKELEMMIAELDRSNKMVAKHLAQIKKYQAQQNKPTTKTERRNFYMSILRSNAGWKAKDFKGMTFEQIEEKFIPVLGKMQDFVPRNSKLESERLKRPGIQLDKERIKKLKTAEALGTEPTQEQQSKEPKELFEEELKKMIELVPIEEMYIEALQETCSTTEVADEKAKELWVELKRLYELDSRDPLWELQSISVPNADAYIAKKFATIEDFALLYEDKIYSESKTRVSYI</sequence>
<name>A0A6L2LI40_TANCI</name>
<dbReference type="AlphaFoldDB" id="A0A6L2LI40"/>
<evidence type="ECO:0000313" key="4">
    <source>
        <dbReference type="EMBL" id="GEU60687.1"/>
    </source>
</evidence>